<dbReference type="Proteomes" id="UP001551482">
    <property type="component" value="Unassembled WGS sequence"/>
</dbReference>
<dbReference type="SUPFAM" id="SSF53098">
    <property type="entry name" value="Ribonuclease H-like"/>
    <property type="match status" value="1"/>
</dbReference>
<dbReference type="Pfam" id="PF00929">
    <property type="entry name" value="RNase_T"/>
    <property type="match status" value="1"/>
</dbReference>
<dbReference type="InterPro" id="IPR051324">
    <property type="entry name" value="Stress/Tellurium_Resist"/>
</dbReference>
<dbReference type="InterPro" id="IPR036397">
    <property type="entry name" value="RNaseH_sf"/>
</dbReference>
<dbReference type="CDD" id="cd06127">
    <property type="entry name" value="DEDDh"/>
    <property type="match status" value="1"/>
</dbReference>
<protein>
    <submittedName>
        <fullName evidence="4">TerD family protein</fullName>
    </submittedName>
</protein>
<accession>A0ABV3DU54</accession>
<dbReference type="Gene3D" id="2.60.60.30">
    <property type="entry name" value="sav2460 like domains"/>
    <property type="match status" value="1"/>
</dbReference>
<evidence type="ECO:0000313" key="4">
    <source>
        <dbReference type="EMBL" id="MEU8139289.1"/>
    </source>
</evidence>
<dbReference type="InterPro" id="IPR012337">
    <property type="entry name" value="RNaseH-like_sf"/>
</dbReference>
<dbReference type="CDD" id="cd06974">
    <property type="entry name" value="TerD_like"/>
    <property type="match status" value="1"/>
</dbReference>
<dbReference type="Gene3D" id="3.40.50.10190">
    <property type="entry name" value="BRCT domain"/>
    <property type="match status" value="1"/>
</dbReference>
<dbReference type="InterPro" id="IPR013520">
    <property type="entry name" value="Ribonucl_H"/>
</dbReference>
<dbReference type="Pfam" id="PF02342">
    <property type="entry name" value="TerD"/>
    <property type="match status" value="1"/>
</dbReference>
<evidence type="ECO:0000256" key="1">
    <source>
        <dbReference type="ARBA" id="ARBA00008775"/>
    </source>
</evidence>
<dbReference type="Gene3D" id="3.30.420.10">
    <property type="entry name" value="Ribonuclease H-like superfamily/Ribonuclease H"/>
    <property type="match status" value="1"/>
</dbReference>
<sequence>MTVRLGDRLQCPGYAVVGVETTGLSPHRHRIVEIAVALCDPDGQVTDFFTTLLNPDGPVGDFQTHGLFDDDIVDAPGFGDIAPWLVGLLRQRVVVAHNARFELGFLEREFQRRRHPSVPPLTMLCTMREAPEYVPEAPRFSLIACCEAASVPVDSGYGAAAKAMGAARLLSYYLDQGAGEARHWQQARTVAASLNWPRRKAGEPRPYTRDDAHAARRAREEAEQARRRVAVSYLEKARAFGPPTGVGEGPDSYLAVLDAALEDRVITPEEAADLAELAVSLGISEAQRKDLDRLYVTTLAASMVAAGPVIDREERADLTRVAAQLGIPRIALDDIIGMARDTASGQSASAHGTPRMLARGRPLLPGQHVLFHGYLAVTRSELEQRLARARLELASGIHDRVDVLVVADPDESSDRTYWARQRGIRVLIEPVFLALLADLERERGSAADAASRVAAAGALAYAGASGAQGAVTGPPRTTSGFLLPRPGSSGHTPPHTAGPLVAGDGPRTGDTPVEATEPGTVPIPPIPPPPSPAVTAALSSSGPGTARDAAQDVVHKDAGPDAGPDAGLGTGGAGKSRTGVERAGGRAPRRRGLTPSSPMPALSPETADPRTGPAGGSAVDTGSEAVPDTAADVAPEVLAEAGLGARVDAAPDTSLDAAPDGASDAAPGVVPETVGESVVPPRPSVPPPGTAPGTPPPPSRPPMPTAAPTILPRPSVPATPSVPPVPSTPSIPPVPTTRPATGRTAAPDPLSQPRTSLPAPPVEEPRALKRGQAVTIDQLGTFTGALRVEAAWWGPEAVDADADVVVLVLDDDRRVGADEDLVFYNQPVHPSGAVRLAGKLQDGKRGSDSVDIDVTKLPDGRVRVLVALALDAAAGAAFAQVPVAVGIVDPVTRRRLADFRLTGGEETVMILTEVYRRDDAWRLRAVGQGYAEGLAALVTEYGVVVDE</sequence>
<feature type="region of interest" description="Disordered" evidence="2">
    <location>
        <begin position="465"/>
        <end position="634"/>
    </location>
</feature>
<organism evidence="4 5">
    <name type="scientific">Streptodolium elevatio</name>
    <dbReference type="NCBI Taxonomy" id="3157996"/>
    <lineage>
        <taxon>Bacteria</taxon>
        <taxon>Bacillati</taxon>
        <taxon>Actinomycetota</taxon>
        <taxon>Actinomycetes</taxon>
        <taxon>Kitasatosporales</taxon>
        <taxon>Streptomycetaceae</taxon>
        <taxon>Streptodolium</taxon>
    </lineage>
</organism>
<keyword evidence="5" id="KW-1185">Reference proteome</keyword>
<gene>
    <name evidence="4" type="ORF">AB0C36_38055</name>
</gene>
<feature type="compositionally biased region" description="Low complexity" evidence="2">
    <location>
        <begin position="656"/>
        <end position="668"/>
    </location>
</feature>
<feature type="domain" description="Exonuclease" evidence="3">
    <location>
        <begin position="13"/>
        <end position="179"/>
    </location>
</feature>
<evidence type="ECO:0000313" key="5">
    <source>
        <dbReference type="Proteomes" id="UP001551482"/>
    </source>
</evidence>
<reference evidence="4 5" key="1">
    <citation type="submission" date="2024-06" db="EMBL/GenBank/DDBJ databases">
        <title>The Natural Products Discovery Center: Release of the First 8490 Sequenced Strains for Exploring Actinobacteria Biosynthetic Diversity.</title>
        <authorList>
            <person name="Kalkreuter E."/>
            <person name="Kautsar S.A."/>
            <person name="Yang D."/>
            <person name="Bader C.D."/>
            <person name="Teijaro C.N."/>
            <person name="Fluegel L."/>
            <person name="Davis C.M."/>
            <person name="Simpson J.R."/>
            <person name="Lauterbach L."/>
            <person name="Steele A.D."/>
            <person name="Gui C."/>
            <person name="Meng S."/>
            <person name="Li G."/>
            <person name="Viehrig K."/>
            <person name="Ye F."/>
            <person name="Su P."/>
            <person name="Kiefer A.F."/>
            <person name="Nichols A."/>
            <person name="Cepeda A.J."/>
            <person name="Yan W."/>
            <person name="Fan B."/>
            <person name="Jiang Y."/>
            <person name="Adhikari A."/>
            <person name="Zheng C.-J."/>
            <person name="Schuster L."/>
            <person name="Cowan T.M."/>
            <person name="Smanski M.J."/>
            <person name="Chevrette M.G."/>
            <person name="De Carvalho L.P.S."/>
            <person name="Shen B."/>
        </authorList>
    </citation>
    <scope>NUCLEOTIDE SEQUENCE [LARGE SCALE GENOMIC DNA]</scope>
    <source>
        <strain evidence="4 5">NPDC048946</strain>
    </source>
</reference>
<comment type="caution">
    <text evidence="4">The sequence shown here is derived from an EMBL/GenBank/DDBJ whole genome shotgun (WGS) entry which is preliminary data.</text>
</comment>
<feature type="compositionally biased region" description="Pro residues" evidence="2">
    <location>
        <begin position="521"/>
        <end position="532"/>
    </location>
</feature>
<dbReference type="PANTHER" id="PTHR32097:SF4">
    <property type="entry name" value="GENERAL STRESS PROTEIN 16U"/>
    <property type="match status" value="1"/>
</dbReference>
<feature type="region of interest" description="Disordered" evidence="2">
    <location>
        <begin position="650"/>
        <end position="768"/>
    </location>
</feature>
<evidence type="ECO:0000256" key="2">
    <source>
        <dbReference type="SAM" id="MobiDB-lite"/>
    </source>
</evidence>
<dbReference type="EMBL" id="JBEZFP010000165">
    <property type="protein sequence ID" value="MEU8139289.1"/>
    <property type="molecule type" value="Genomic_DNA"/>
</dbReference>
<dbReference type="PANTHER" id="PTHR32097">
    <property type="entry name" value="CAMP-BINDING PROTEIN 1-RELATED"/>
    <property type="match status" value="1"/>
</dbReference>
<feature type="compositionally biased region" description="Pro residues" evidence="2">
    <location>
        <begin position="714"/>
        <end position="736"/>
    </location>
</feature>
<feature type="compositionally biased region" description="Pro residues" evidence="2">
    <location>
        <begin position="680"/>
        <end position="705"/>
    </location>
</feature>
<dbReference type="InterPro" id="IPR003325">
    <property type="entry name" value="TerD"/>
</dbReference>
<evidence type="ECO:0000259" key="3">
    <source>
        <dbReference type="SMART" id="SM00479"/>
    </source>
</evidence>
<comment type="similarity">
    <text evidence="1">Belongs to the CAPAB/TerDEXZ family.</text>
</comment>
<name>A0ABV3DU54_9ACTN</name>
<dbReference type="SMART" id="SM00479">
    <property type="entry name" value="EXOIII"/>
    <property type="match status" value="1"/>
</dbReference>
<dbReference type="InterPro" id="IPR029024">
    <property type="entry name" value="TerB-like"/>
</dbReference>
<feature type="compositionally biased region" description="Basic and acidic residues" evidence="2">
    <location>
        <begin position="549"/>
        <end position="559"/>
    </location>
</feature>
<dbReference type="SUPFAM" id="SSF158682">
    <property type="entry name" value="TerB-like"/>
    <property type="match status" value="1"/>
</dbReference>
<proteinExistence type="inferred from homology"/>
<feature type="compositionally biased region" description="Low complexity" evidence="2">
    <location>
        <begin position="737"/>
        <end position="749"/>
    </location>
</feature>
<dbReference type="RefSeq" id="WP_358363291.1">
    <property type="nucleotide sequence ID" value="NZ_JBEZFP010000165.1"/>
</dbReference>
<dbReference type="InterPro" id="IPR036420">
    <property type="entry name" value="BRCT_dom_sf"/>
</dbReference>